<sequence>MARSPERAESPQPPLGSVDAVAIPVANSGATEQPTSPARSDKSSDSEGKPVRKQLQDTSLEPSTSDQSAGSDLAMSGVTNGADPAADLSGSGSESGRGRLRRKRSREDFEDEEKPQGKKVQESHVRKKSRDLPSADDVNGEAIEVLIKKQSNDEGDTSMISIEGSHDAAITSTDRSATPEGGAGETGANAIVSPKNKRTLDQTRSGEDLTTNAVSENSKITPVAGNIGDERDSKRQRDEDKTVTEKKGTAKIPPGSGFANISAASPFAVLSPKSTESAVAEKGKDELPQTSEDKFKASGFGNFAASSSSPFGSINKSSSASPFSAAAAPTSKLSSFASPSATTTTTTTTTTASIGSGFGALGSSTSKSAFGGNATSSNGGSVFGGSLGASAFGGLGGVKPGAKGFGTPGAQTITGLKQKSDRPFGQHAEDDSDDEDEGDAGSDDSSAEQDADKPQSKFPPHVEPVETGEEGEEQHWVGRGKLYTMVGEGASRGWQERGTGPFKFNVTVEPPIKARFILRADATHRLLLNAAVTAGLKFGDAEGNKPTDGRLFFNTPTADGKLDMHIIRMKADKAVQLWDIVEKIKKTL</sequence>
<dbReference type="GO" id="GO:0005634">
    <property type="term" value="C:nucleus"/>
    <property type="evidence" value="ECO:0007669"/>
    <property type="project" value="UniProtKB-SubCell"/>
</dbReference>
<evidence type="ECO:0000256" key="2">
    <source>
        <dbReference type="ARBA" id="ARBA00023242"/>
    </source>
</evidence>
<dbReference type="SUPFAM" id="SSF50729">
    <property type="entry name" value="PH domain-like"/>
    <property type="match status" value="1"/>
</dbReference>
<proteinExistence type="predicted"/>
<evidence type="ECO:0000256" key="3">
    <source>
        <dbReference type="SAM" id="MobiDB-lite"/>
    </source>
</evidence>
<dbReference type="Gene3D" id="2.30.29.30">
    <property type="entry name" value="Pleckstrin-homology domain (PH domain)/Phosphotyrosine-binding domain (PTB)"/>
    <property type="match status" value="1"/>
</dbReference>
<dbReference type="PANTHER" id="PTHR23138:SF142">
    <property type="entry name" value="RAN-BINDING PROTEIN 3B-RELATED"/>
    <property type="match status" value="1"/>
</dbReference>
<feature type="compositionally biased region" description="Basic and acidic residues" evidence="3">
    <location>
        <begin position="198"/>
        <end position="207"/>
    </location>
</feature>
<feature type="compositionally biased region" description="Polar residues" evidence="3">
    <location>
        <begin position="28"/>
        <end position="38"/>
    </location>
</feature>
<feature type="region of interest" description="Disordered" evidence="3">
    <location>
        <begin position="1"/>
        <end position="258"/>
    </location>
</feature>
<comment type="subcellular location">
    <subcellularLocation>
        <location evidence="1">Nucleus</location>
    </subcellularLocation>
</comment>
<reference evidence="5" key="1">
    <citation type="journal article" date="2021" name="Nat. Commun.">
        <title>Genetic determinants of endophytism in the Arabidopsis root mycobiome.</title>
        <authorList>
            <person name="Mesny F."/>
            <person name="Miyauchi S."/>
            <person name="Thiergart T."/>
            <person name="Pickel B."/>
            <person name="Atanasova L."/>
            <person name="Karlsson M."/>
            <person name="Huettel B."/>
            <person name="Barry K.W."/>
            <person name="Haridas S."/>
            <person name="Chen C."/>
            <person name="Bauer D."/>
            <person name="Andreopoulos W."/>
            <person name="Pangilinan J."/>
            <person name="LaButti K."/>
            <person name="Riley R."/>
            <person name="Lipzen A."/>
            <person name="Clum A."/>
            <person name="Drula E."/>
            <person name="Henrissat B."/>
            <person name="Kohler A."/>
            <person name="Grigoriev I.V."/>
            <person name="Martin F.M."/>
            <person name="Hacquard S."/>
        </authorList>
    </citation>
    <scope>NUCLEOTIDE SEQUENCE</scope>
    <source>
        <strain evidence="5">MPI-CAGE-CH-0243</strain>
    </source>
</reference>
<gene>
    <name evidence="5" type="ORF">B0J11DRAFT_47368</name>
</gene>
<dbReference type="Pfam" id="PF00638">
    <property type="entry name" value="Ran_BP1"/>
    <property type="match status" value="1"/>
</dbReference>
<keyword evidence="2" id="KW-0539">Nucleus</keyword>
<evidence type="ECO:0000313" key="5">
    <source>
        <dbReference type="EMBL" id="KAH7120756.1"/>
    </source>
</evidence>
<comment type="caution">
    <text evidence="5">The sequence shown here is derived from an EMBL/GenBank/DDBJ whole genome shotgun (WGS) entry which is preliminary data.</text>
</comment>
<feature type="compositionally biased region" description="Gly residues" evidence="3">
    <location>
        <begin position="381"/>
        <end position="407"/>
    </location>
</feature>
<protein>
    <recommendedName>
        <fullName evidence="4">RanBD1 domain-containing protein</fullName>
    </recommendedName>
</protein>
<dbReference type="OrthoDB" id="185618at2759"/>
<feature type="compositionally biased region" description="Basic and acidic residues" evidence="3">
    <location>
        <begin position="39"/>
        <end position="50"/>
    </location>
</feature>
<dbReference type="PROSITE" id="PS50196">
    <property type="entry name" value="RANBD1"/>
    <property type="match status" value="1"/>
</dbReference>
<dbReference type="InterPro" id="IPR000156">
    <property type="entry name" value="Ran_bind_dom"/>
</dbReference>
<dbReference type="PANTHER" id="PTHR23138">
    <property type="entry name" value="RAN BINDING PROTEIN"/>
    <property type="match status" value="1"/>
</dbReference>
<feature type="compositionally biased region" description="Low complexity" evidence="3">
    <location>
        <begin position="342"/>
        <end position="351"/>
    </location>
</feature>
<feature type="region of interest" description="Disordered" evidence="3">
    <location>
        <begin position="273"/>
        <end position="479"/>
    </location>
</feature>
<feature type="compositionally biased region" description="Basic and acidic residues" evidence="3">
    <location>
        <begin position="279"/>
        <end position="296"/>
    </location>
</feature>
<feature type="domain" description="RanBD1" evidence="4">
    <location>
        <begin position="453"/>
        <end position="570"/>
    </location>
</feature>
<dbReference type="EMBL" id="JAGMWT010000010">
    <property type="protein sequence ID" value="KAH7120756.1"/>
    <property type="molecule type" value="Genomic_DNA"/>
</dbReference>
<feature type="compositionally biased region" description="Polar residues" evidence="3">
    <location>
        <begin position="208"/>
        <end position="220"/>
    </location>
</feature>
<evidence type="ECO:0000259" key="4">
    <source>
        <dbReference type="PROSITE" id="PS50196"/>
    </source>
</evidence>
<feature type="compositionally biased region" description="Polar residues" evidence="3">
    <location>
        <begin position="331"/>
        <end position="341"/>
    </location>
</feature>
<accession>A0A9P9DKA3</accession>
<name>A0A9P9DKA3_9PLEO</name>
<evidence type="ECO:0000256" key="1">
    <source>
        <dbReference type="ARBA" id="ARBA00004123"/>
    </source>
</evidence>
<keyword evidence="6" id="KW-1185">Reference proteome</keyword>
<evidence type="ECO:0000313" key="6">
    <source>
        <dbReference type="Proteomes" id="UP000700596"/>
    </source>
</evidence>
<organism evidence="5 6">
    <name type="scientific">Dendryphion nanum</name>
    <dbReference type="NCBI Taxonomy" id="256645"/>
    <lineage>
        <taxon>Eukaryota</taxon>
        <taxon>Fungi</taxon>
        <taxon>Dikarya</taxon>
        <taxon>Ascomycota</taxon>
        <taxon>Pezizomycotina</taxon>
        <taxon>Dothideomycetes</taxon>
        <taxon>Pleosporomycetidae</taxon>
        <taxon>Pleosporales</taxon>
        <taxon>Torulaceae</taxon>
        <taxon>Dendryphion</taxon>
    </lineage>
</organism>
<dbReference type="Proteomes" id="UP000700596">
    <property type="component" value="Unassembled WGS sequence"/>
</dbReference>
<feature type="compositionally biased region" description="Basic and acidic residues" evidence="3">
    <location>
        <begin position="228"/>
        <end position="248"/>
    </location>
</feature>
<dbReference type="AlphaFoldDB" id="A0A9P9DKA3"/>
<dbReference type="InterPro" id="IPR045255">
    <property type="entry name" value="RanBP1-like"/>
</dbReference>
<feature type="compositionally biased region" description="Acidic residues" evidence="3">
    <location>
        <begin position="430"/>
        <end position="449"/>
    </location>
</feature>
<dbReference type="InterPro" id="IPR011993">
    <property type="entry name" value="PH-like_dom_sf"/>
</dbReference>
<dbReference type="SMART" id="SM00160">
    <property type="entry name" value="RanBD"/>
    <property type="match status" value="1"/>
</dbReference>
<feature type="compositionally biased region" description="Basic and acidic residues" evidence="3">
    <location>
        <begin position="114"/>
        <end position="124"/>
    </location>
</feature>
<feature type="compositionally biased region" description="Basic and acidic residues" evidence="3">
    <location>
        <begin position="418"/>
        <end position="429"/>
    </location>
</feature>
<feature type="compositionally biased region" description="Low complexity" evidence="3">
    <location>
        <begin position="297"/>
        <end position="329"/>
    </location>
</feature>
<feature type="compositionally biased region" description="Polar residues" evidence="3">
    <location>
        <begin position="56"/>
        <end position="70"/>
    </location>
</feature>